<gene>
    <name evidence="2" type="ORF">ACFPZI_21125</name>
</gene>
<dbReference type="Proteomes" id="UP001596180">
    <property type="component" value="Unassembled WGS sequence"/>
</dbReference>
<accession>A0ABW1DZZ1</accession>
<keyword evidence="1" id="KW-1133">Transmembrane helix</keyword>
<evidence type="ECO:0000313" key="2">
    <source>
        <dbReference type="EMBL" id="MFC5854213.1"/>
    </source>
</evidence>
<feature type="transmembrane region" description="Helical" evidence="1">
    <location>
        <begin position="24"/>
        <end position="42"/>
    </location>
</feature>
<comment type="caution">
    <text evidence="2">The sequence shown here is derived from an EMBL/GenBank/DDBJ whole genome shotgun (WGS) entry which is preliminary data.</text>
</comment>
<organism evidence="2 3">
    <name type="scientific">Streptomyces chlorus</name>
    <dbReference type="NCBI Taxonomy" id="887452"/>
    <lineage>
        <taxon>Bacteria</taxon>
        <taxon>Bacillati</taxon>
        <taxon>Actinomycetota</taxon>
        <taxon>Actinomycetes</taxon>
        <taxon>Kitasatosporales</taxon>
        <taxon>Streptomycetaceae</taxon>
        <taxon>Streptomyces</taxon>
    </lineage>
</organism>
<proteinExistence type="predicted"/>
<name>A0ABW1DZZ1_9ACTN</name>
<protein>
    <submittedName>
        <fullName evidence="2">LPXTG cell wall anchor domain-containing protein</fullName>
    </submittedName>
</protein>
<keyword evidence="1" id="KW-0472">Membrane</keyword>
<dbReference type="EMBL" id="JBHSOA010000044">
    <property type="protein sequence ID" value="MFC5854213.1"/>
    <property type="molecule type" value="Genomic_DNA"/>
</dbReference>
<sequence>MSGRQATVAPVGSSALAETGADQTFPVLATGVALFLGGVALYRRSRLGAGTGTQA</sequence>
<evidence type="ECO:0000256" key="1">
    <source>
        <dbReference type="SAM" id="Phobius"/>
    </source>
</evidence>
<dbReference type="RefSeq" id="WP_381365146.1">
    <property type="nucleotide sequence ID" value="NZ_JBHSOA010000044.1"/>
</dbReference>
<reference evidence="3" key="1">
    <citation type="journal article" date="2019" name="Int. J. Syst. Evol. Microbiol.">
        <title>The Global Catalogue of Microorganisms (GCM) 10K type strain sequencing project: providing services to taxonomists for standard genome sequencing and annotation.</title>
        <authorList>
            <consortium name="The Broad Institute Genomics Platform"/>
            <consortium name="The Broad Institute Genome Sequencing Center for Infectious Disease"/>
            <person name="Wu L."/>
            <person name="Ma J."/>
        </authorList>
    </citation>
    <scope>NUCLEOTIDE SEQUENCE [LARGE SCALE GENOMIC DNA]</scope>
    <source>
        <strain evidence="3">JCM 10411</strain>
    </source>
</reference>
<keyword evidence="1" id="KW-0812">Transmembrane</keyword>
<keyword evidence="3" id="KW-1185">Reference proteome</keyword>
<evidence type="ECO:0000313" key="3">
    <source>
        <dbReference type="Proteomes" id="UP001596180"/>
    </source>
</evidence>
<dbReference type="NCBIfam" id="TIGR01167">
    <property type="entry name" value="LPXTG_anchor"/>
    <property type="match status" value="1"/>
</dbReference>